<evidence type="ECO:0000259" key="3">
    <source>
        <dbReference type="PROSITE" id="PS51371"/>
    </source>
</evidence>
<dbReference type="AlphaFoldDB" id="A0A3A6QDR9"/>
<dbReference type="Pfam" id="PF00571">
    <property type="entry name" value="CBS"/>
    <property type="match status" value="2"/>
</dbReference>
<dbReference type="SMART" id="SM00116">
    <property type="entry name" value="CBS"/>
    <property type="match status" value="2"/>
</dbReference>
<dbReference type="PANTHER" id="PTHR43080">
    <property type="entry name" value="CBS DOMAIN-CONTAINING PROTEIN CBSX3, MITOCHONDRIAL"/>
    <property type="match status" value="1"/>
</dbReference>
<evidence type="ECO:0000313" key="4">
    <source>
        <dbReference type="EMBL" id="RJX51175.1"/>
    </source>
</evidence>
<proteinExistence type="predicted"/>
<dbReference type="Pfam" id="PF23455">
    <property type="entry name" value="DUF7129"/>
    <property type="match status" value="1"/>
</dbReference>
<dbReference type="PROSITE" id="PS51371">
    <property type="entry name" value="CBS"/>
    <property type="match status" value="1"/>
</dbReference>
<dbReference type="SUPFAM" id="SSF54631">
    <property type="entry name" value="CBS-domain pair"/>
    <property type="match status" value="1"/>
</dbReference>
<comment type="caution">
    <text evidence="4">The sequence shown here is derived from an EMBL/GenBank/DDBJ whole genome shotgun (WGS) entry which is preliminary data.</text>
</comment>
<gene>
    <name evidence="4" type="ORF">DP106_03585</name>
</gene>
<evidence type="ECO:0000313" key="5">
    <source>
        <dbReference type="Proteomes" id="UP000281564"/>
    </source>
</evidence>
<keyword evidence="5" id="KW-1185">Reference proteome</keyword>
<dbReference type="InterPro" id="IPR046342">
    <property type="entry name" value="CBS_dom_sf"/>
</dbReference>
<dbReference type="Gene3D" id="3.10.580.10">
    <property type="entry name" value="CBS-domain"/>
    <property type="match status" value="1"/>
</dbReference>
<dbReference type="EMBL" id="QMDW01000003">
    <property type="protein sequence ID" value="RJX51175.1"/>
    <property type="molecule type" value="Genomic_DNA"/>
</dbReference>
<organism evidence="4 5">
    <name type="scientific">Halonotius pteroides</name>
    <dbReference type="NCBI Taxonomy" id="268735"/>
    <lineage>
        <taxon>Archaea</taxon>
        <taxon>Methanobacteriati</taxon>
        <taxon>Methanobacteriota</taxon>
        <taxon>Stenosarchaea group</taxon>
        <taxon>Halobacteria</taxon>
        <taxon>Halobacteriales</taxon>
        <taxon>Haloferacaceae</taxon>
        <taxon>Halonotius</taxon>
    </lineage>
</organism>
<dbReference type="OrthoDB" id="280213at2157"/>
<keyword evidence="1 2" id="KW-0129">CBS domain</keyword>
<protein>
    <submittedName>
        <fullName evidence="4">CBS domain-containing protein</fullName>
    </submittedName>
</protein>
<dbReference type="InterPro" id="IPR000644">
    <property type="entry name" value="CBS_dom"/>
</dbReference>
<reference evidence="4 5" key="1">
    <citation type="submission" date="2018-06" db="EMBL/GenBank/DDBJ databases">
        <title>Halonotius sp. F13-13 a new haloarchaeeon isolated from a solar saltern from Isla Cristina, Huelva, Spain.</title>
        <authorList>
            <person name="Duran-Viseras A."/>
            <person name="Sanchez-Porro C."/>
            <person name="Ventosa A."/>
        </authorList>
    </citation>
    <scope>NUCLEOTIDE SEQUENCE [LARGE SCALE GENOMIC DNA]</scope>
    <source>
        <strain evidence="4 5">CECT 7525</strain>
    </source>
</reference>
<evidence type="ECO:0000256" key="1">
    <source>
        <dbReference type="ARBA" id="ARBA00023122"/>
    </source>
</evidence>
<dbReference type="InterPro" id="IPR051257">
    <property type="entry name" value="Diverse_CBS-Domain"/>
</dbReference>
<dbReference type="Proteomes" id="UP000281564">
    <property type="component" value="Unassembled WGS sequence"/>
</dbReference>
<feature type="domain" description="CBS" evidence="3">
    <location>
        <begin position="71"/>
        <end position="127"/>
    </location>
</feature>
<dbReference type="NCBIfam" id="NF033497">
    <property type="entry name" value="rubre_like_arch"/>
    <property type="match status" value="1"/>
</dbReference>
<accession>A0A3A6QDR9</accession>
<sequence length="176" mass="18765">MNRLDTQVTEIMSSPVRTTDKDTPVSDVAEMLLTADIGSVVMTDLDGIVTKTDLLTAVSDNHTTDPIATVMTDSVVTVSPDADVQTAVNRMQEHQIKHLVVETGGEAVGIVTTADLAATLATVPDSITSMFATSNNPNQLNRYECTQCGRRVTADTQPKQCGECGAPVRNISVTRD</sequence>
<dbReference type="RefSeq" id="WP_120083448.1">
    <property type="nucleotide sequence ID" value="NZ_QMDW01000003.1"/>
</dbReference>
<dbReference type="InterPro" id="IPR055553">
    <property type="entry name" value="DUF7129"/>
</dbReference>
<evidence type="ECO:0000256" key="2">
    <source>
        <dbReference type="PROSITE-ProRule" id="PRU00703"/>
    </source>
</evidence>
<name>A0A3A6QDR9_9EURY</name>
<dbReference type="PANTHER" id="PTHR43080:SF2">
    <property type="entry name" value="CBS DOMAIN-CONTAINING PROTEIN"/>
    <property type="match status" value="1"/>
</dbReference>